<dbReference type="PROSITE" id="PS51421">
    <property type="entry name" value="RAS"/>
    <property type="match status" value="1"/>
</dbReference>
<dbReference type="SUPFAM" id="SSF52540">
    <property type="entry name" value="P-loop containing nucleoside triphosphate hydrolases"/>
    <property type="match status" value="1"/>
</dbReference>
<dbReference type="InterPro" id="IPR027417">
    <property type="entry name" value="P-loop_NTPase"/>
</dbReference>
<sequence>MPAEEWTLTVLGDAGVGKNAISLRFAYEEFIEVPTVFRLRKQLVVDDRLCLVEVTAPGQEASLLDPWVRAGQGFILMYSVASRHSFTQLESFSQTVKRVKGEDDPNPILMLVGNKCDNPDNEREVPAQEGAARAQQLGCEFFETSAKTGNNVDEVFIKFDVFPHASGLLTKDILSVDPAALEFQKKSDTLCVTYLMFIHAFVDVLNSELIP</sequence>
<evidence type="ECO:0000313" key="5">
    <source>
        <dbReference type="Proteomes" id="UP000623467"/>
    </source>
</evidence>
<dbReference type="InterPro" id="IPR020849">
    <property type="entry name" value="Small_GTPase_Ras-type"/>
</dbReference>
<dbReference type="Gene3D" id="3.40.50.300">
    <property type="entry name" value="P-loop containing nucleotide triphosphate hydrolases"/>
    <property type="match status" value="1"/>
</dbReference>
<dbReference type="OrthoDB" id="2528393at2759"/>
<dbReference type="AlphaFoldDB" id="A0A8H6Y7E6"/>
<name>A0A8H6Y7E6_9AGAR</name>
<accession>A0A8H6Y7E6</accession>
<keyword evidence="2" id="KW-0547">Nucleotide-binding</keyword>
<evidence type="ECO:0000256" key="3">
    <source>
        <dbReference type="ARBA" id="ARBA00023134"/>
    </source>
</evidence>
<dbReference type="Pfam" id="PF00071">
    <property type="entry name" value="Ras"/>
    <property type="match status" value="1"/>
</dbReference>
<comment type="caution">
    <text evidence="4">The sequence shown here is derived from an EMBL/GenBank/DDBJ whole genome shotgun (WGS) entry which is preliminary data.</text>
</comment>
<dbReference type="EMBL" id="JACAZH010000011">
    <property type="protein sequence ID" value="KAF7354608.1"/>
    <property type="molecule type" value="Genomic_DNA"/>
</dbReference>
<evidence type="ECO:0000256" key="1">
    <source>
        <dbReference type="ARBA" id="ARBA00004342"/>
    </source>
</evidence>
<dbReference type="SMART" id="SM00175">
    <property type="entry name" value="RAB"/>
    <property type="match status" value="1"/>
</dbReference>
<evidence type="ECO:0000256" key="2">
    <source>
        <dbReference type="ARBA" id="ARBA00022741"/>
    </source>
</evidence>
<comment type="subcellular location">
    <subcellularLocation>
        <location evidence="1">Cell membrane</location>
        <topology evidence="1">Lipid-anchor</topology>
        <orientation evidence="1">Cytoplasmic side</orientation>
    </subcellularLocation>
</comment>
<proteinExistence type="predicted"/>
<keyword evidence="3" id="KW-0342">GTP-binding</keyword>
<dbReference type="SMART" id="SM00173">
    <property type="entry name" value="RAS"/>
    <property type="match status" value="1"/>
</dbReference>
<dbReference type="InterPro" id="IPR001806">
    <property type="entry name" value="Small_GTPase"/>
</dbReference>
<protein>
    <submittedName>
        <fullName evidence="4">Ras protein</fullName>
    </submittedName>
</protein>
<gene>
    <name evidence="4" type="ORF">MSAN_01374100</name>
</gene>
<dbReference type="PANTHER" id="PTHR24070">
    <property type="entry name" value="RAS, DI-RAS, AND RHEB FAMILY MEMBERS OF SMALL GTPASE SUPERFAMILY"/>
    <property type="match status" value="1"/>
</dbReference>
<dbReference type="SMART" id="SM00174">
    <property type="entry name" value="RHO"/>
    <property type="match status" value="1"/>
</dbReference>
<dbReference type="PRINTS" id="PR00449">
    <property type="entry name" value="RASTRNSFRMNG"/>
</dbReference>
<dbReference type="GO" id="GO:0005886">
    <property type="term" value="C:plasma membrane"/>
    <property type="evidence" value="ECO:0007669"/>
    <property type="project" value="UniProtKB-SubCell"/>
</dbReference>
<dbReference type="GO" id="GO:0007165">
    <property type="term" value="P:signal transduction"/>
    <property type="evidence" value="ECO:0007669"/>
    <property type="project" value="InterPro"/>
</dbReference>
<dbReference type="PROSITE" id="PS51419">
    <property type="entry name" value="RAB"/>
    <property type="match status" value="1"/>
</dbReference>
<dbReference type="Proteomes" id="UP000623467">
    <property type="component" value="Unassembled WGS sequence"/>
</dbReference>
<keyword evidence="5" id="KW-1185">Reference proteome</keyword>
<reference evidence="4" key="1">
    <citation type="submission" date="2020-05" db="EMBL/GenBank/DDBJ databases">
        <title>Mycena genomes resolve the evolution of fungal bioluminescence.</title>
        <authorList>
            <person name="Tsai I.J."/>
        </authorList>
    </citation>
    <scope>NUCLEOTIDE SEQUENCE</scope>
    <source>
        <strain evidence="4">160909Yilan</strain>
    </source>
</reference>
<dbReference type="GO" id="GO:0003924">
    <property type="term" value="F:GTPase activity"/>
    <property type="evidence" value="ECO:0007669"/>
    <property type="project" value="InterPro"/>
</dbReference>
<organism evidence="4 5">
    <name type="scientific">Mycena sanguinolenta</name>
    <dbReference type="NCBI Taxonomy" id="230812"/>
    <lineage>
        <taxon>Eukaryota</taxon>
        <taxon>Fungi</taxon>
        <taxon>Dikarya</taxon>
        <taxon>Basidiomycota</taxon>
        <taxon>Agaricomycotina</taxon>
        <taxon>Agaricomycetes</taxon>
        <taxon>Agaricomycetidae</taxon>
        <taxon>Agaricales</taxon>
        <taxon>Marasmiineae</taxon>
        <taxon>Mycenaceae</taxon>
        <taxon>Mycena</taxon>
    </lineage>
</organism>
<evidence type="ECO:0000313" key="4">
    <source>
        <dbReference type="EMBL" id="KAF7354608.1"/>
    </source>
</evidence>
<dbReference type="GO" id="GO:0005525">
    <property type="term" value="F:GTP binding"/>
    <property type="evidence" value="ECO:0007669"/>
    <property type="project" value="UniProtKB-KW"/>
</dbReference>